<sequence length="581" mass="66698">MDSRRSKRQQPSLTLNFTVTKSCAKPKRAPDDQPILRSAKKICSTPGLSTSFNKVVVTSTLSQVDEIFRSHLPVEIHQKILEYLPRDIDIANYAQICRKAHDSVTPSVWRKRFVETFDMVETGNPMDLTAERLHTKYKFRRIFTSRDIFFDTVRNKRFIAMMELDNATNQTWCLKILRELIIESDARMGYDAAGQEVVTGLNQEYIRKFVSWAWPTTDGGGHTDLMVSIFHTGTDEEMSQVVSANSPGTLPLAMAIQLSLSILTLDPTFNDGPTAHFDDAQRQVYLCHKRHPTFKGPYKQDIDVRWLLNAVNFFKFHLKANNHEGLFHHIYNALEPDQMPRPWVGTIKKGTQQLGRHWKGSYTFLNPRDLKKIRALGSNKKDGEIFSDEVNDGHELLQDVSIFFDDDKFSAKSWPVPWEEILESNPFKNVAGIAMGESARKRQRRRSPRGKPDIPEMKYFYGSGHDTRKAYFYGCVHALPSQQGIHGFQRLTMMKFFPDHNGDYDELQVWAYEGCVLPGNRIIVGRWWAGRDDLVRMPETCAGPFIFWNVDRSAAVEPLSETETLEFLDLINDPILMGANH</sequence>
<evidence type="ECO:0000259" key="2">
    <source>
        <dbReference type="Pfam" id="PF12937"/>
    </source>
</evidence>
<feature type="region of interest" description="Disordered" evidence="1">
    <location>
        <begin position="435"/>
        <end position="454"/>
    </location>
</feature>
<dbReference type="InterPro" id="IPR036047">
    <property type="entry name" value="F-box-like_dom_sf"/>
</dbReference>
<feature type="domain" description="F-box" evidence="2">
    <location>
        <begin position="70"/>
        <end position="113"/>
    </location>
</feature>
<gene>
    <name evidence="3" type="ORF">BP6252_09952</name>
</gene>
<reference evidence="3 4" key="1">
    <citation type="journal article" date="2018" name="IMA Fungus">
        <title>IMA Genome-F 9: Draft genome sequence of Annulohypoxylon stygium, Aspergillus mulundensis, Berkeleyomyces basicola (syn. Thielaviopsis basicola), Ceratocystis smalleyi, two Cercospora beticola strains, Coleophoma cylindrospora, Fusarium fracticaudum, Phialophora cf. hyalina, and Morchella septimelata.</title>
        <authorList>
            <person name="Wingfield B.D."/>
            <person name="Bills G.F."/>
            <person name="Dong Y."/>
            <person name="Huang W."/>
            <person name="Nel W.J."/>
            <person name="Swalarsk-Parry B.S."/>
            <person name="Vaghefi N."/>
            <person name="Wilken P.M."/>
            <person name="An Z."/>
            <person name="de Beer Z.W."/>
            <person name="De Vos L."/>
            <person name="Chen L."/>
            <person name="Duong T.A."/>
            <person name="Gao Y."/>
            <person name="Hammerbacher A."/>
            <person name="Kikkert J.R."/>
            <person name="Li Y."/>
            <person name="Li H."/>
            <person name="Li K."/>
            <person name="Li Q."/>
            <person name="Liu X."/>
            <person name="Ma X."/>
            <person name="Naidoo K."/>
            <person name="Pethybridge S.J."/>
            <person name="Sun J."/>
            <person name="Steenkamp E.T."/>
            <person name="van der Nest M.A."/>
            <person name="van Wyk S."/>
            <person name="Wingfield M.J."/>
            <person name="Xiong C."/>
            <person name="Yue Q."/>
            <person name="Zhang X."/>
        </authorList>
    </citation>
    <scope>NUCLEOTIDE SEQUENCE [LARGE SCALE GENOMIC DNA]</scope>
    <source>
        <strain evidence="3 4">BP6252</strain>
    </source>
</reference>
<dbReference type="AlphaFoldDB" id="A0A3D8QX13"/>
<dbReference type="STRING" id="1849047.A0A3D8QX13"/>
<accession>A0A3D8QX13</accession>
<name>A0A3D8QX13_9HELO</name>
<evidence type="ECO:0000256" key="1">
    <source>
        <dbReference type="SAM" id="MobiDB-lite"/>
    </source>
</evidence>
<dbReference type="SUPFAM" id="SSF81383">
    <property type="entry name" value="F-box domain"/>
    <property type="match status" value="1"/>
</dbReference>
<keyword evidence="4" id="KW-1185">Reference proteome</keyword>
<comment type="caution">
    <text evidence="3">The sequence shown here is derived from an EMBL/GenBank/DDBJ whole genome shotgun (WGS) entry which is preliminary data.</text>
</comment>
<protein>
    <recommendedName>
        <fullName evidence="2">F-box domain-containing protein</fullName>
    </recommendedName>
</protein>
<evidence type="ECO:0000313" key="4">
    <source>
        <dbReference type="Proteomes" id="UP000256645"/>
    </source>
</evidence>
<organism evidence="3 4">
    <name type="scientific">Coleophoma cylindrospora</name>
    <dbReference type="NCBI Taxonomy" id="1849047"/>
    <lineage>
        <taxon>Eukaryota</taxon>
        <taxon>Fungi</taxon>
        <taxon>Dikarya</taxon>
        <taxon>Ascomycota</taxon>
        <taxon>Pezizomycotina</taxon>
        <taxon>Leotiomycetes</taxon>
        <taxon>Helotiales</taxon>
        <taxon>Dermateaceae</taxon>
        <taxon>Coleophoma</taxon>
    </lineage>
</organism>
<dbReference type="Pfam" id="PF12937">
    <property type="entry name" value="F-box-like"/>
    <property type="match status" value="1"/>
</dbReference>
<dbReference type="EMBL" id="PDLM01000011">
    <property type="protein sequence ID" value="RDW66317.1"/>
    <property type="molecule type" value="Genomic_DNA"/>
</dbReference>
<evidence type="ECO:0000313" key="3">
    <source>
        <dbReference type="EMBL" id="RDW66317.1"/>
    </source>
</evidence>
<dbReference type="InterPro" id="IPR001810">
    <property type="entry name" value="F-box_dom"/>
</dbReference>
<dbReference type="OrthoDB" id="3971593at2759"/>
<proteinExistence type="predicted"/>
<dbReference type="Proteomes" id="UP000256645">
    <property type="component" value="Unassembled WGS sequence"/>
</dbReference>